<dbReference type="AlphaFoldDB" id="A0A0K2H3V5"/>
<evidence type="ECO:0008006" key="5">
    <source>
        <dbReference type="Google" id="ProtNLM"/>
    </source>
</evidence>
<organism evidence="3 4">
    <name type="scientific">Corynebacterium lactis RW2-5</name>
    <dbReference type="NCBI Taxonomy" id="1408189"/>
    <lineage>
        <taxon>Bacteria</taxon>
        <taxon>Bacillati</taxon>
        <taxon>Actinomycetota</taxon>
        <taxon>Actinomycetes</taxon>
        <taxon>Mycobacteriales</taxon>
        <taxon>Corynebacteriaceae</taxon>
        <taxon>Corynebacterium</taxon>
    </lineage>
</organism>
<dbReference type="STRING" id="1408189.CLAC_11450"/>
<feature type="region of interest" description="Disordered" evidence="1">
    <location>
        <begin position="202"/>
        <end position="228"/>
    </location>
</feature>
<dbReference type="PATRIC" id="fig|1408189.4.peg.2312"/>
<name>A0A0K2H3V5_9CORY</name>
<dbReference type="KEGG" id="clw:CLAC_11450"/>
<evidence type="ECO:0000313" key="4">
    <source>
        <dbReference type="Proteomes" id="UP000058446"/>
    </source>
</evidence>
<evidence type="ECO:0000256" key="1">
    <source>
        <dbReference type="SAM" id="MobiDB-lite"/>
    </source>
</evidence>
<keyword evidence="2" id="KW-0732">Signal</keyword>
<proteinExistence type="predicted"/>
<gene>
    <name evidence="3" type="ORF">CLAC_11450</name>
</gene>
<evidence type="ECO:0000313" key="3">
    <source>
        <dbReference type="EMBL" id="ALA68719.1"/>
    </source>
</evidence>
<sequence length="228" mass="25143">MLKMKSRTFVAAAMVAASLLPSALPLAATTAAATPLTQTPDQDEHHAGFVNTDKCNPETDANYHPWEQWVTDEWDRYNGTNSFTNRSDRPIEYTLEVTEGVNESVKAMSSGNMWDIFFHGVKSRYGIVRVSEWAVGDKLGPVTVNPGETVRADYGVHMKSFIGRVRTCDPKSGTWRGEPYFGEYNGKGPSTRFVVWHKTTKEGKHRQQWAPVSGNSGDGGPASASIND</sequence>
<accession>A0A0K2H3V5</accession>
<dbReference type="EMBL" id="CP006841">
    <property type="protein sequence ID" value="ALA68719.1"/>
    <property type="molecule type" value="Genomic_DNA"/>
</dbReference>
<evidence type="ECO:0000256" key="2">
    <source>
        <dbReference type="SAM" id="SignalP"/>
    </source>
</evidence>
<reference evidence="3 4" key="1">
    <citation type="submission" date="2013-10" db="EMBL/GenBank/DDBJ databases">
        <title>Complete genome sequence of Corynebacterium lactis DSM 45799(T), isolated from raw cow milk.</title>
        <authorList>
            <person name="Ruckert C."/>
            <person name="Albersmeier A."/>
            <person name="Lipski A."/>
            <person name="Kalinowski J."/>
        </authorList>
    </citation>
    <scope>NUCLEOTIDE SEQUENCE [LARGE SCALE GENOMIC DNA]</scope>
    <source>
        <strain evidence="3 4">RW2-5</strain>
    </source>
</reference>
<feature type="chain" id="PRO_5039607882" description="Secreted protein" evidence="2">
    <location>
        <begin position="28"/>
        <end position="228"/>
    </location>
</feature>
<dbReference type="Proteomes" id="UP000058446">
    <property type="component" value="Chromosome"/>
</dbReference>
<protein>
    <recommendedName>
        <fullName evidence="5">Secreted protein</fullName>
    </recommendedName>
</protein>
<keyword evidence="4" id="KW-1185">Reference proteome</keyword>
<feature type="signal peptide" evidence="2">
    <location>
        <begin position="1"/>
        <end position="27"/>
    </location>
</feature>